<organism evidence="1 2">
    <name type="scientific">Papaver atlanticum</name>
    <dbReference type="NCBI Taxonomy" id="357466"/>
    <lineage>
        <taxon>Eukaryota</taxon>
        <taxon>Viridiplantae</taxon>
        <taxon>Streptophyta</taxon>
        <taxon>Embryophyta</taxon>
        <taxon>Tracheophyta</taxon>
        <taxon>Spermatophyta</taxon>
        <taxon>Magnoliopsida</taxon>
        <taxon>Ranunculales</taxon>
        <taxon>Papaveraceae</taxon>
        <taxon>Papaveroideae</taxon>
        <taxon>Papaver</taxon>
    </lineage>
</organism>
<gene>
    <name evidence="1" type="ORF">MKW98_016884</name>
</gene>
<dbReference type="EMBL" id="JAJJMB010000948">
    <property type="protein sequence ID" value="KAI3960160.1"/>
    <property type="molecule type" value="Genomic_DNA"/>
</dbReference>
<dbReference type="Pfam" id="PF01344">
    <property type="entry name" value="Kelch_1"/>
    <property type="match status" value="1"/>
</dbReference>
<evidence type="ECO:0000313" key="2">
    <source>
        <dbReference type="Proteomes" id="UP001202328"/>
    </source>
</evidence>
<dbReference type="Proteomes" id="UP001202328">
    <property type="component" value="Unassembled WGS sequence"/>
</dbReference>
<reference evidence="1" key="1">
    <citation type="submission" date="2022-04" db="EMBL/GenBank/DDBJ databases">
        <title>A functionally conserved STORR gene fusion in Papaver species that diverged 16.8 million years ago.</title>
        <authorList>
            <person name="Catania T."/>
        </authorList>
    </citation>
    <scope>NUCLEOTIDE SEQUENCE</scope>
    <source>
        <strain evidence="1">S-188037</strain>
    </source>
</reference>
<dbReference type="InterPro" id="IPR015915">
    <property type="entry name" value="Kelch-typ_b-propeller"/>
</dbReference>
<dbReference type="PANTHER" id="PTHR47850:SF1">
    <property type="entry name" value="F-BOX_KELCH-REPEAT PROTEIN OR23"/>
    <property type="match status" value="1"/>
</dbReference>
<protein>
    <recommendedName>
        <fullName evidence="3">F-box/kelch-repeat protein</fullName>
    </recommendedName>
</protein>
<dbReference type="InterPro" id="IPR006652">
    <property type="entry name" value="Kelch_1"/>
</dbReference>
<dbReference type="SUPFAM" id="SSF117281">
    <property type="entry name" value="Kelch motif"/>
    <property type="match status" value="1"/>
</dbReference>
<accession>A0AAD4TJZ7</accession>
<sequence>MDRPIPSSVFRLDVCNNERLAPIISPRDSFACIGNPKCGEILVAGGGSRHAMFGAAGSWMNSVECYNVEKDKWIALDGLPRCRAGCVVFLAGNGEEMEFWVMGEYGESRTYGVILELKNGGKWREIRDMWGEGERRKFGNVAVLDGGENRDMPMVFMLDGYDIFRYDSSSNRWVKESSVPRKSRINPSLRFAASDGELHVMSSLKPLTVQHFLFKLTYSSKRRAWRSLTTKTPFQSTLDFKTAVMCTVPTIAHTTSHSHFAASIYSSRKPLVLIVCSFSYCYRQCTEYVKWIL</sequence>
<keyword evidence="2" id="KW-1185">Reference proteome</keyword>
<dbReference type="AlphaFoldDB" id="A0AAD4TJZ7"/>
<name>A0AAD4TJZ7_9MAGN</name>
<evidence type="ECO:0008006" key="3">
    <source>
        <dbReference type="Google" id="ProtNLM"/>
    </source>
</evidence>
<comment type="caution">
    <text evidence="1">The sequence shown here is derived from an EMBL/GenBank/DDBJ whole genome shotgun (WGS) entry which is preliminary data.</text>
</comment>
<evidence type="ECO:0000313" key="1">
    <source>
        <dbReference type="EMBL" id="KAI3960160.1"/>
    </source>
</evidence>
<dbReference type="PANTHER" id="PTHR47850">
    <property type="entry name" value="F-BOX/KELCH-REPEAT PROTEIN OR23"/>
    <property type="match status" value="1"/>
</dbReference>
<proteinExistence type="predicted"/>
<dbReference type="Gene3D" id="2.120.10.80">
    <property type="entry name" value="Kelch-type beta propeller"/>
    <property type="match status" value="1"/>
</dbReference>